<dbReference type="RefSeq" id="WP_084374128.1">
    <property type="nucleotide sequence ID" value="NZ_FWYF01000004.1"/>
</dbReference>
<dbReference type="Proteomes" id="UP000192472">
    <property type="component" value="Unassembled WGS sequence"/>
</dbReference>
<evidence type="ECO:0000256" key="1">
    <source>
        <dbReference type="SAM" id="SignalP"/>
    </source>
</evidence>
<accession>A0A1W2GMF1</accession>
<feature type="signal peptide" evidence="1">
    <location>
        <begin position="1"/>
        <end position="20"/>
    </location>
</feature>
<dbReference type="OrthoDB" id="982038at2"/>
<protein>
    <recommendedName>
        <fullName evidence="4">Outer membrane protein beta-barrel domain-containing protein</fullName>
    </recommendedName>
</protein>
<sequence>MLNFKCFVLFLMIASYQAIGQDSLNVISEQKPFLSSIAASVDYGKLVGQFLSTESKYEFGGQAEFKDKVVVIGEYGFSTLTPNGAYQNTNYQSEGNYFRVGLGYKIDFTAKNNLYFSVRYAMADFKDQGAIDITSASGIYDDLIEPFSRNGLSAQWYEVVMSSEAKLWKGLYAGFHLRLRIMDKYDKQEPLDVYSIPGYGRTFDRTIPALNLYLKYALERL</sequence>
<evidence type="ECO:0008006" key="4">
    <source>
        <dbReference type="Google" id="ProtNLM"/>
    </source>
</evidence>
<keyword evidence="3" id="KW-1185">Reference proteome</keyword>
<reference evidence="2 3" key="1">
    <citation type="submission" date="2017-04" db="EMBL/GenBank/DDBJ databases">
        <authorList>
            <person name="Afonso C.L."/>
            <person name="Miller P.J."/>
            <person name="Scott M.A."/>
            <person name="Spackman E."/>
            <person name="Goraichik I."/>
            <person name="Dimitrov K.M."/>
            <person name="Suarez D.L."/>
            <person name="Swayne D.E."/>
        </authorList>
    </citation>
    <scope>NUCLEOTIDE SEQUENCE [LARGE SCALE GENOMIC DNA]</scope>
    <source>
        <strain evidence="2 3">DSM 26133</strain>
    </source>
</reference>
<dbReference type="Pfam" id="PF19515">
    <property type="entry name" value="DUF6048"/>
    <property type="match status" value="1"/>
</dbReference>
<evidence type="ECO:0000313" key="3">
    <source>
        <dbReference type="Proteomes" id="UP000192472"/>
    </source>
</evidence>
<dbReference type="STRING" id="692418.SAMN04488029_3488"/>
<name>A0A1W2GMF1_REIFA</name>
<gene>
    <name evidence="2" type="ORF">SAMN04488029_3488</name>
</gene>
<proteinExistence type="predicted"/>
<evidence type="ECO:0000313" key="2">
    <source>
        <dbReference type="EMBL" id="SMD37850.1"/>
    </source>
</evidence>
<organism evidence="2 3">
    <name type="scientific">Reichenbachiella faecimaris</name>
    <dbReference type="NCBI Taxonomy" id="692418"/>
    <lineage>
        <taxon>Bacteria</taxon>
        <taxon>Pseudomonadati</taxon>
        <taxon>Bacteroidota</taxon>
        <taxon>Cytophagia</taxon>
        <taxon>Cytophagales</taxon>
        <taxon>Reichenbachiellaceae</taxon>
        <taxon>Reichenbachiella</taxon>
    </lineage>
</organism>
<keyword evidence="1" id="KW-0732">Signal</keyword>
<feature type="chain" id="PRO_5012303448" description="Outer membrane protein beta-barrel domain-containing protein" evidence="1">
    <location>
        <begin position="21"/>
        <end position="221"/>
    </location>
</feature>
<dbReference type="AlphaFoldDB" id="A0A1W2GMF1"/>
<dbReference type="EMBL" id="FWYF01000004">
    <property type="protein sequence ID" value="SMD37850.1"/>
    <property type="molecule type" value="Genomic_DNA"/>
</dbReference>
<dbReference type="InterPro" id="IPR046111">
    <property type="entry name" value="DUF6048"/>
</dbReference>